<keyword evidence="2" id="KW-0012">Acyltransferase</keyword>
<dbReference type="InterPro" id="IPR050832">
    <property type="entry name" value="Bact_Acetyltransf"/>
</dbReference>
<dbReference type="SUPFAM" id="SSF55729">
    <property type="entry name" value="Acyl-CoA N-acyltransferases (Nat)"/>
    <property type="match status" value="1"/>
</dbReference>
<evidence type="ECO:0000313" key="4">
    <source>
        <dbReference type="EMBL" id="RKN40201.1"/>
    </source>
</evidence>
<evidence type="ECO:0000256" key="1">
    <source>
        <dbReference type="ARBA" id="ARBA00022679"/>
    </source>
</evidence>
<evidence type="ECO:0000256" key="2">
    <source>
        <dbReference type="ARBA" id="ARBA00023315"/>
    </source>
</evidence>
<gene>
    <name evidence="4" type="ORF">D7223_26675</name>
</gene>
<proteinExistence type="predicted"/>
<evidence type="ECO:0000259" key="3">
    <source>
        <dbReference type="PROSITE" id="PS51186"/>
    </source>
</evidence>
<reference evidence="4 5" key="1">
    <citation type="journal article" date="2004" name="Syst. Appl. Microbiol.">
        <title>Cryptoendolithic actinomycetes from antarctic sandstone rock samples: Micromonospora endolithica sp. nov. and two isolates related to Micromonospora coerulea Jensen 1932.</title>
        <authorList>
            <person name="Hirsch P."/>
            <person name="Mevs U."/>
            <person name="Kroppenstedt R.M."/>
            <person name="Schumann P."/>
            <person name="Stackebrandt E."/>
        </authorList>
    </citation>
    <scope>NUCLEOTIDE SEQUENCE [LARGE SCALE GENOMIC DNA]</scope>
    <source>
        <strain evidence="4 5">JCM 12677</strain>
    </source>
</reference>
<dbReference type="PROSITE" id="PS51186">
    <property type="entry name" value="GNAT"/>
    <property type="match status" value="1"/>
</dbReference>
<dbReference type="Pfam" id="PF00583">
    <property type="entry name" value="Acetyltransf_1"/>
    <property type="match status" value="1"/>
</dbReference>
<dbReference type="RefSeq" id="WP_120731323.1">
    <property type="nucleotide sequence ID" value="NZ_RBAK01000014.1"/>
</dbReference>
<dbReference type="EMBL" id="RBAK01000014">
    <property type="protein sequence ID" value="RKN40201.1"/>
    <property type="molecule type" value="Genomic_DNA"/>
</dbReference>
<keyword evidence="1 4" id="KW-0808">Transferase</keyword>
<dbReference type="PANTHER" id="PTHR43877">
    <property type="entry name" value="AMINOALKYLPHOSPHONATE N-ACETYLTRANSFERASE-RELATED-RELATED"/>
    <property type="match status" value="1"/>
</dbReference>
<evidence type="ECO:0000313" key="5">
    <source>
        <dbReference type="Proteomes" id="UP000281726"/>
    </source>
</evidence>
<accession>A0A3A9YVQ1</accession>
<sequence length="174" mass="19049">MATPTDIPAAPRAGQAVAVPPDIRVRHPADLRRCAELLRAVHEADGYPLRWPEDPYRWLTPAHLRAAWVAADPDRAIVGHVLVVAGDQDAAEVSRLFVAPRARRRAVGRLLLDQTCGWAREHRRRLVLEVVDRPDGAAPALYAAAGWRLTGAAVADWTGPAGEPVVLYRYRAPA</sequence>
<dbReference type="InterPro" id="IPR000182">
    <property type="entry name" value="GNAT_dom"/>
</dbReference>
<protein>
    <submittedName>
        <fullName evidence="4">N-acetyltransferase</fullName>
    </submittedName>
</protein>
<name>A0A3A9YVQ1_9ACTN</name>
<dbReference type="AlphaFoldDB" id="A0A3A9YVQ1"/>
<feature type="domain" description="N-acetyltransferase" evidence="3">
    <location>
        <begin position="21"/>
        <end position="173"/>
    </location>
</feature>
<comment type="caution">
    <text evidence="4">The sequence shown here is derived from an EMBL/GenBank/DDBJ whole genome shotgun (WGS) entry which is preliminary data.</text>
</comment>
<dbReference type="Gene3D" id="3.40.630.30">
    <property type="match status" value="1"/>
</dbReference>
<dbReference type="CDD" id="cd04301">
    <property type="entry name" value="NAT_SF"/>
    <property type="match status" value="1"/>
</dbReference>
<keyword evidence="5" id="KW-1185">Reference proteome</keyword>
<dbReference type="Proteomes" id="UP000281726">
    <property type="component" value="Unassembled WGS sequence"/>
</dbReference>
<dbReference type="OrthoDB" id="4458954at2"/>
<organism evidence="4 5">
    <name type="scientific">Micromonospora endolithica</name>
    <dbReference type="NCBI Taxonomy" id="230091"/>
    <lineage>
        <taxon>Bacteria</taxon>
        <taxon>Bacillati</taxon>
        <taxon>Actinomycetota</taxon>
        <taxon>Actinomycetes</taxon>
        <taxon>Micromonosporales</taxon>
        <taxon>Micromonosporaceae</taxon>
        <taxon>Micromonospora</taxon>
    </lineage>
</organism>
<dbReference type="InterPro" id="IPR016181">
    <property type="entry name" value="Acyl_CoA_acyltransferase"/>
</dbReference>
<dbReference type="GO" id="GO:0016747">
    <property type="term" value="F:acyltransferase activity, transferring groups other than amino-acyl groups"/>
    <property type="evidence" value="ECO:0007669"/>
    <property type="project" value="InterPro"/>
</dbReference>